<accession>A0A7Y0A6T3</accession>
<sequence length="108" mass="12506">MKFLRLILTIYFTALLVMPCNDVKAQSNSENSFRISMNVESSHSENKDDNCSPLCICNCCQMTVTSFKAEPILNFPEAVKSYYSKKINFKKNDFAYLVYDQIWQPPKI</sequence>
<dbReference type="InterPro" id="IPR046601">
    <property type="entry name" value="DUF6660"/>
</dbReference>
<evidence type="ECO:0008006" key="4">
    <source>
        <dbReference type="Google" id="ProtNLM"/>
    </source>
</evidence>
<keyword evidence="3" id="KW-1185">Reference proteome</keyword>
<dbReference type="RefSeq" id="WP_169230973.1">
    <property type="nucleotide sequence ID" value="NZ_JABBGF010000001.1"/>
</dbReference>
<dbReference type="EMBL" id="JABBGF010000001">
    <property type="protein sequence ID" value="NML57665.1"/>
    <property type="molecule type" value="Genomic_DNA"/>
</dbReference>
<gene>
    <name evidence="2" type="ORF">HHL20_09955</name>
</gene>
<protein>
    <recommendedName>
        <fullName evidence="4">DUF2946 domain-containing protein</fullName>
    </recommendedName>
</protein>
<dbReference type="AlphaFoldDB" id="A0A7Y0A6T3"/>
<reference evidence="2 3" key="1">
    <citation type="submission" date="2020-04" db="EMBL/GenBank/DDBJ databases">
        <title>Chryseobacterium sp. RJ-7-14 sp. nov., isolated from Jeju soil.</title>
        <authorList>
            <person name="Dahal R.H."/>
            <person name="Chaudhary D.K."/>
        </authorList>
    </citation>
    <scope>NUCLEOTIDE SEQUENCE [LARGE SCALE GENOMIC DNA]</scope>
    <source>
        <strain evidence="2 3">RJ-7-14</strain>
    </source>
</reference>
<feature type="signal peptide" evidence="1">
    <location>
        <begin position="1"/>
        <end position="25"/>
    </location>
</feature>
<name>A0A7Y0A6T3_9FLAO</name>
<comment type="caution">
    <text evidence="2">The sequence shown here is derived from an EMBL/GenBank/DDBJ whole genome shotgun (WGS) entry which is preliminary data.</text>
</comment>
<feature type="chain" id="PRO_5030995220" description="DUF2946 domain-containing protein" evidence="1">
    <location>
        <begin position="26"/>
        <end position="108"/>
    </location>
</feature>
<proteinExistence type="predicted"/>
<dbReference type="Proteomes" id="UP000552615">
    <property type="component" value="Unassembled WGS sequence"/>
</dbReference>
<dbReference type="Pfam" id="PF20365">
    <property type="entry name" value="DUF6660"/>
    <property type="match status" value="1"/>
</dbReference>
<keyword evidence="1" id="KW-0732">Signal</keyword>
<evidence type="ECO:0000256" key="1">
    <source>
        <dbReference type="SAM" id="SignalP"/>
    </source>
</evidence>
<evidence type="ECO:0000313" key="3">
    <source>
        <dbReference type="Proteomes" id="UP000552615"/>
    </source>
</evidence>
<evidence type="ECO:0000313" key="2">
    <source>
        <dbReference type="EMBL" id="NML57665.1"/>
    </source>
</evidence>
<organism evidence="2 3">
    <name type="scientific">Chryseobacterium cheonjiense</name>
    <dbReference type="NCBI Taxonomy" id="2728845"/>
    <lineage>
        <taxon>Bacteria</taxon>
        <taxon>Pseudomonadati</taxon>
        <taxon>Bacteroidota</taxon>
        <taxon>Flavobacteriia</taxon>
        <taxon>Flavobacteriales</taxon>
        <taxon>Weeksellaceae</taxon>
        <taxon>Chryseobacterium group</taxon>
        <taxon>Chryseobacterium</taxon>
    </lineage>
</organism>